<dbReference type="CDD" id="cd00586">
    <property type="entry name" value="4HBT"/>
    <property type="match status" value="1"/>
</dbReference>
<dbReference type="SUPFAM" id="SSF54637">
    <property type="entry name" value="Thioesterase/thiol ester dehydrase-isomerase"/>
    <property type="match status" value="1"/>
</dbReference>
<evidence type="ECO:0000313" key="1">
    <source>
        <dbReference type="EMBL" id="MFC6042131.1"/>
    </source>
</evidence>
<dbReference type="Gene3D" id="3.10.129.10">
    <property type="entry name" value="Hotdog Thioesterase"/>
    <property type="match status" value="1"/>
</dbReference>
<protein>
    <submittedName>
        <fullName evidence="1">Thioesterase family protein</fullName>
    </submittedName>
</protein>
<dbReference type="EMBL" id="JBHSRJ010000002">
    <property type="protein sequence ID" value="MFC6042131.1"/>
    <property type="molecule type" value="Genomic_DNA"/>
</dbReference>
<reference evidence="2" key="1">
    <citation type="journal article" date="2019" name="Int. J. Syst. Evol. Microbiol.">
        <title>The Global Catalogue of Microorganisms (GCM) 10K type strain sequencing project: providing services to taxonomists for standard genome sequencing and annotation.</title>
        <authorList>
            <consortium name="The Broad Institute Genomics Platform"/>
            <consortium name="The Broad Institute Genome Sequencing Center for Infectious Disease"/>
            <person name="Wu L."/>
            <person name="Ma J."/>
        </authorList>
    </citation>
    <scope>NUCLEOTIDE SEQUENCE [LARGE SCALE GENOMIC DNA]</scope>
    <source>
        <strain evidence="2">CCUG 54522</strain>
    </source>
</reference>
<keyword evidence="2" id="KW-1185">Reference proteome</keyword>
<comment type="caution">
    <text evidence="1">The sequence shown here is derived from an EMBL/GenBank/DDBJ whole genome shotgun (WGS) entry which is preliminary data.</text>
</comment>
<name>A0ABW1LF42_9ACTN</name>
<evidence type="ECO:0000313" key="2">
    <source>
        <dbReference type="Proteomes" id="UP001596135"/>
    </source>
</evidence>
<accession>A0ABW1LF42</accession>
<dbReference type="Proteomes" id="UP001596135">
    <property type="component" value="Unassembled WGS sequence"/>
</dbReference>
<dbReference type="InterPro" id="IPR029069">
    <property type="entry name" value="HotDog_dom_sf"/>
</dbReference>
<proteinExistence type="predicted"/>
<dbReference type="Pfam" id="PF13279">
    <property type="entry name" value="4HBT_2"/>
    <property type="match status" value="1"/>
</dbReference>
<sequence>MTTAHPSYDELAALPAYATQAVPTAFEDINGHLNIRHYVGIASEGLDESLVDVGIPQNWPTVAGQGVFSAEHHMTYLSELRTGDKISARVRVVGRSERAAHVVVYLLDDSHQRVSYVMEEIFLHIDMESRRSAPWPDDVAGALDRRIAADGELSWQPALSGSMALR</sequence>
<dbReference type="RefSeq" id="WP_379150403.1">
    <property type="nucleotide sequence ID" value="NZ_JBHSRJ010000002.1"/>
</dbReference>
<gene>
    <name evidence="1" type="ORF">ACFPYL_03560</name>
</gene>
<organism evidence="1 2">
    <name type="scientific">Nocardioides hankookensis</name>
    <dbReference type="NCBI Taxonomy" id="443157"/>
    <lineage>
        <taxon>Bacteria</taxon>
        <taxon>Bacillati</taxon>
        <taxon>Actinomycetota</taxon>
        <taxon>Actinomycetes</taxon>
        <taxon>Propionibacteriales</taxon>
        <taxon>Nocardioidaceae</taxon>
        <taxon>Nocardioides</taxon>
    </lineage>
</organism>